<sequence length="21" mass="2324">MQQGEGNGCCPNRRHPTANRP</sequence>
<reference evidence="2 3" key="1">
    <citation type="journal article" date="2011" name="PLoS Genet.">
        <title>Azospirillum genomes reveal transition of bacteria from aquatic to terrestrial environments.</title>
        <authorList>
            <person name="Wisniewski-Dye F."/>
            <person name="Borziak K."/>
            <person name="Khalsa-Moyers G."/>
            <person name="Alexandre G."/>
            <person name="Sukharnikov L.O."/>
            <person name="Wuichet K."/>
            <person name="Hurst G.B."/>
            <person name="McDonald W.H."/>
            <person name="Robertson J.S."/>
            <person name="Barbe V."/>
            <person name="Calteau A."/>
            <person name="Rouy Z."/>
            <person name="Mangenot S."/>
            <person name="Prigent-Combaret C."/>
            <person name="Normand P."/>
            <person name="Boyer M."/>
            <person name="Siguier P."/>
            <person name="Dessaux Y."/>
            <person name="Elmerich C."/>
            <person name="Condemine G."/>
            <person name="Krishnen G."/>
            <person name="Kennedy I."/>
            <person name="Paterson A.H."/>
            <person name="Gonzalez V."/>
            <person name="Mavingui P."/>
            <person name="Zhulin I.B."/>
        </authorList>
    </citation>
    <scope>NUCLEOTIDE SEQUENCE [LARGE SCALE GENOMIC DNA]</scope>
    <source>
        <strain evidence="2 3">Sp245</strain>
    </source>
</reference>
<organism evidence="2 3">
    <name type="scientific">Azospirillum baldaniorum</name>
    <dbReference type="NCBI Taxonomy" id="1064539"/>
    <lineage>
        <taxon>Bacteria</taxon>
        <taxon>Pseudomonadati</taxon>
        <taxon>Pseudomonadota</taxon>
        <taxon>Alphaproteobacteria</taxon>
        <taxon>Rhodospirillales</taxon>
        <taxon>Azospirillaceae</taxon>
        <taxon>Azospirillum</taxon>
    </lineage>
</organism>
<feature type="compositionally biased region" description="Basic residues" evidence="1">
    <location>
        <begin position="12"/>
        <end position="21"/>
    </location>
</feature>
<gene>
    <name evidence="2" type="ORF">AZOBR_10200</name>
</gene>
<dbReference type="EMBL" id="HE577327">
    <property type="protein sequence ID" value="CCC96413.1"/>
    <property type="molecule type" value="Genomic_DNA"/>
</dbReference>
<evidence type="ECO:0000313" key="3">
    <source>
        <dbReference type="Proteomes" id="UP000007319"/>
    </source>
</evidence>
<name>A0A9P1JMX2_9PROT</name>
<evidence type="ECO:0000313" key="2">
    <source>
        <dbReference type="EMBL" id="CCC96413.1"/>
    </source>
</evidence>
<evidence type="ECO:0000256" key="1">
    <source>
        <dbReference type="SAM" id="MobiDB-lite"/>
    </source>
</evidence>
<keyword evidence="3" id="KW-1185">Reference proteome</keyword>
<accession>A0A9P1JMX2</accession>
<proteinExistence type="predicted"/>
<dbReference type="AlphaFoldDB" id="A0A9P1JMX2"/>
<dbReference type="KEGG" id="abs:AZOBR_10200"/>
<dbReference type="Proteomes" id="UP000007319">
    <property type="component" value="Chromosome"/>
</dbReference>
<feature type="region of interest" description="Disordered" evidence="1">
    <location>
        <begin position="1"/>
        <end position="21"/>
    </location>
</feature>
<protein>
    <submittedName>
        <fullName evidence="2">Uncharacterized protein</fullName>
    </submittedName>
</protein>